<proteinExistence type="predicted"/>
<sequence length="62" mass="6888">MTRHWIVTEAVSANAGVQSQMKSGASCCPDLPSYPADYLANLLKRRDNFCAIWSVKLCEARL</sequence>
<protein>
    <submittedName>
        <fullName evidence="1">Uncharacterized protein</fullName>
    </submittedName>
</protein>
<dbReference type="AlphaFoldDB" id="A0A2U3Q6X3"/>
<accession>A0A2U3Q6X3</accession>
<organism evidence="1 2">
    <name type="scientific">Bradyrhizobium vignae</name>
    <dbReference type="NCBI Taxonomy" id="1549949"/>
    <lineage>
        <taxon>Bacteria</taxon>
        <taxon>Pseudomonadati</taxon>
        <taxon>Pseudomonadota</taxon>
        <taxon>Alphaproteobacteria</taxon>
        <taxon>Hyphomicrobiales</taxon>
        <taxon>Nitrobacteraceae</taxon>
        <taxon>Bradyrhizobium</taxon>
    </lineage>
</organism>
<dbReference type="KEGG" id="bvz:BRAD3257_6190"/>
<evidence type="ECO:0000313" key="2">
    <source>
        <dbReference type="Proteomes" id="UP000246085"/>
    </source>
</evidence>
<gene>
    <name evidence="1" type="ORF">BRAD3257_6190</name>
</gene>
<reference evidence="1 2" key="1">
    <citation type="submission" date="2018-03" db="EMBL/GenBank/DDBJ databases">
        <authorList>
            <person name="Gully D."/>
        </authorList>
    </citation>
    <scope>NUCLEOTIDE SEQUENCE [LARGE SCALE GENOMIC DNA]</scope>
    <source>
        <strain evidence="1">ORS3257</strain>
    </source>
</reference>
<evidence type="ECO:0000313" key="1">
    <source>
        <dbReference type="EMBL" id="SPP97098.1"/>
    </source>
</evidence>
<dbReference type="Proteomes" id="UP000246085">
    <property type="component" value="Chromosome BRAD3257"/>
</dbReference>
<dbReference type="EMBL" id="LS398110">
    <property type="protein sequence ID" value="SPP97098.1"/>
    <property type="molecule type" value="Genomic_DNA"/>
</dbReference>
<name>A0A2U3Q6X3_9BRAD</name>